<sequence length="244" mass="26731">MESRLTALAGRYNAIEKSLANLTAALGGAAPAAAAPRPARQVAPPPADTRDTEEVTRLKRWVHEHGLTSATFHWVPSEYYQQNLQWRRDILGAPSSQHLCKTIVLENTHCIHDDCSDPNNSRFYMIVFQYVERFDAEMVSRVLREKNPGVGKKKFNLRLADPDKALQLTGFSDGAVAPFGTPVPVPVILSSSVTKLSPPTIFLGGGHVDCKCCVEVEELIQVTNAIVAPVTVPLSAEELETIMD</sequence>
<feature type="domain" description="YbaK/aminoacyl-tRNA synthetase-associated" evidence="2">
    <location>
        <begin position="97"/>
        <end position="220"/>
    </location>
</feature>
<dbReference type="Gene3D" id="3.90.960.10">
    <property type="entry name" value="YbaK/aminoacyl-tRNA synthetase-associated domain"/>
    <property type="match status" value="1"/>
</dbReference>
<accession>A0A7G2CMP1</accession>
<feature type="compositionally biased region" description="Low complexity" evidence="1">
    <location>
        <begin position="31"/>
        <end position="42"/>
    </location>
</feature>
<dbReference type="PANTHER" id="PTHR30411:SF4">
    <property type="entry name" value="YBAK_AMINOACYL-TRNA SYNTHETASE-ASSOCIATED DOMAIN-CONTAINING PROTEIN"/>
    <property type="match status" value="1"/>
</dbReference>
<dbReference type="AlphaFoldDB" id="A0A7G2CMP1"/>
<dbReference type="CDD" id="cd04332">
    <property type="entry name" value="YbaK_like"/>
    <property type="match status" value="1"/>
</dbReference>
<gene>
    <name evidence="3" type="ORF">ADEAN_000769600</name>
</gene>
<dbReference type="Pfam" id="PF04073">
    <property type="entry name" value="tRNA_edit"/>
    <property type="match status" value="1"/>
</dbReference>
<dbReference type="PANTHER" id="PTHR30411">
    <property type="entry name" value="CYTOPLASMIC PROTEIN"/>
    <property type="match status" value="1"/>
</dbReference>
<evidence type="ECO:0000313" key="3">
    <source>
        <dbReference type="EMBL" id="CAD2220181.1"/>
    </source>
</evidence>
<protein>
    <submittedName>
        <fullName evidence="3">Aminoacyl-tRNA editing domain containing protein, putative</fullName>
    </submittedName>
</protein>
<dbReference type="Proteomes" id="UP000515908">
    <property type="component" value="Chromosome 16"/>
</dbReference>
<evidence type="ECO:0000256" key="1">
    <source>
        <dbReference type="SAM" id="MobiDB-lite"/>
    </source>
</evidence>
<keyword evidence="4" id="KW-1185">Reference proteome</keyword>
<dbReference type="InterPro" id="IPR007214">
    <property type="entry name" value="YbaK/aa-tRNA-synth-assoc-dom"/>
</dbReference>
<dbReference type="InterPro" id="IPR036754">
    <property type="entry name" value="YbaK/aa-tRNA-synt-asso_dom_sf"/>
</dbReference>
<evidence type="ECO:0000259" key="2">
    <source>
        <dbReference type="Pfam" id="PF04073"/>
    </source>
</evidence>
<evidence type="ECO:0000313" key="4">
    <source>
        <dbReference type="Proteomes" id="UP000515908"/>
    </source>
</evidence>
<feature type="region of interest" description="Disordered" evidence="1">
    <location>
        <begin position="31"/>
        <end position="51"/>
    </location>
</feature>
<dbReference type="SUPFAM" id="SSF55826">
    <property type="entry name" value="YbaK/ProRS associated domain"/>
    <property type="match status" value="1"/>
</dbReference>
<dbReference type="FunFam" id="3.90.960.10:FF:000013">
    <property type="entry name" value="Aminoacyl-tRNA editing domain containing protein, putative"/>
    <property type="match status" value="1"/>
</dbReference>
<dbReference type="VEuPathDB" id="TriTrypDB:ADEAN_000769600"/>
<dbReference type="OrthoDB" id="1058301at2759"/>
<dbReference type="GO" id="GO:0002161">
    <property type="term" value="F:aminoacyl-tRNA deacylase activity"/>
    <property type="evidence" value="ECO:0007669"/>
    <property type="project" value="InterPro"/>
</dbReference>
<reference evidence="3 4" key="1">
    <citation type="submission" date="2020-08" db="EMBL/GenBank/DDBJ databases">
        <authorList>
            <person name="Newling K."/>
            <person name="Davey J."/>
            <person name="Forrester S."/>
        </authorList>
    </citation>
    <scope>NUCLEOTIDE SEQUENCE [LARGE SCALE GENOMIC DNA]</scope>
    <source>
        <strain evidence="4">Crithidia deanei Carvalho (ATCC PRA-265)</strain>
    </source>
</reference>
<dbReference type="EMBL" id="LR877160">
    <property type="protein sequence ID" value="CAD2220181.1"/>
    <property type="molecule type" value="Genomic_DNA"/>
</dbReference>
<proteinExistence type="predicted"/>
<organism evidence="3 4">
    <name type="scientific">Angomonas deanei</name>
    <dbReference type="NCBI Taxonomy" id="59799"/>
    <lineage>
        <taxon>Eukaryota</taxon>
        <taxon>Discoba</taxon>
        <taxon>Euglenozoa</taxon>
        <taxon>Kinetoplastea</taxon>
        <taxon>Metakinetoplastina</taxon>
        <taxon>Trypanosomatida</taxon>
        <taxon>Trypanosomatidae</taxon>
        <taxon>Strigomonadinae</taxon>
        <taxon>Angomonas</taxon>
    </lineage>
</organism>
<name>A0A7G2CMP1_9TRYP</name>